<evidence type="ECO:0000256" key="3">
    <source>
        <dbReference type="ARBA" id="ARBA00023163"/>
    </source>
</evidence>
<evidence type="ECO:0000256" key="4">
    <source>
        <dbReference type="SAM" id="MobiDB-lite"/>
    </source>
</evidence>
<evidence type="ECO:0000259" key="5">
    <source>
        <dbReference type="PROSITE" id="PS50043"/>
    </source>
</evidence>
<proteinExistence type="predicted"/>
<dbReference type="GO" id="GO:0006355">
    <property type="term" value="P:regulation of DNA-templated transcription"/>
    <property type="evidence" value="ECO:0007669"/>
    <property type="project" value="InterPro"/>
</dbReference>
<feature type="region of interest" description="Disordered" evidence="4">
    <location>
        <begin position="738"/>
        <end position="764"/>
    </location>
</feature>
<evidence type="ECO:0000256" key="2">
    <source>
        <dbReference type="ARBA" id="ARBA00023125"/>
    </source>
</evidence>
<keyword evidence="1" id="KW-0805">Transcription regulation</keyword>
<dbReference type="InterPro" id="IPR027417">
    <property type="entry name" value="P-loop_NTPase"/>
</dbReference>
<evidence type="ECO:0000313" key="6">
    <source>
        <dbReference type="EMBL" id="GIJ70828.1"/>
    </source>
</evidence>
<dbReference type="PANTHER" id="PTHR44688">
    <property type="entry name" value="DNA-BINDING TRANSCRIPTIONAL ACTIVATOR DEVR_DOSR"/>
    <property type="match status" value="1"/>
</dbReference>
<dbReference type="SMART" id="SM00421">
    <property type="entry name" value="HTH_LUXR"/>
    <property type="match status" value="1"/>
</dbReference>
<accession>A0A8J4EDQ5</accession>
<feature type="domain" description="HTH luxR-type" evidence="5">
    <location>
        <begin position="755"/>
        <end position="820"/>
    </location>
</feature>
<dbReference type="PROSITE" id="PS00622">
    <property type="entry name" value="HTH_LUXR_1"/>
    <property type="match status" value="1"/>
</dbReference>
<dbReference type="Gene3D" id="1.10.10.10">
    <property type="entry name" value="Winged helix-like DNA-binding domain superfamily/Winged helix DNA-binding domain"/>
    <property type="match status" value="1"/>
</dbReference>
<dbReference type="CDD" id="cd06170">
    <property type="entry name" value="LuxR_C_like"/>
    <property type="match status" value="1"/>
</dbReference>
<dbReference type="GO" id="GO:0003677">
    <property type="term" value="F:DNA binding"/>
    <property type="evidence" value="ECO:0007669"/>
    <property type="project" value="UniProtKB-KW"/>
</dbReference>
<dbReference type="InterPro" id="IPR000792">
    <property type="entry name" value="Tscrpt_reg_LuxR_C"/>
</dbReference>
<gene>
    <name evidence="6" type="ORF">Voc01_057450</name>
</gene>
<evidence type="ECO:0000256" key="1">
    <source>
        <dbReference type="ARBA" id="ARBA00023015"/>
    </source>
</evidence>
<dbReference type="InterPro" id="IPR036388">
    <property type="entry name" value="WH-like_DNA-bd_sf"/>
</dbReference>
<sequence length="829" mass="85810">MSEVFTAPVRAALDAVTGGPTGLCVQAPGGYGKTTVLHAVAARCEAAGIPVRTPWPAVPETVDDDTVLLVDDAHLLDPAQLEALLRLARRQQPRLVLAYRPWPRPAGLAELVEAVSRTSRPVALAPFAVDQVEAYLSGVWPERPAPSAVARVTALTGGVPAFVARLAAQGPSSVGVPAEVLTPFTAELDALDPEVRRVLLATELATEAGMGLRMDLLGALLDRDADGVVTVLEAARATGLLGRDGELVPVAGAAIRAVVPVAHRIAVWQRLIGLQLDRGGPVLALVRALLDAGGPEAGGAMAGAFEVAAQEALGSDPALAVRMFEVAAAAGRPTVVAQARAAALVGDLDTALRLADQVMADPGSPERGDGAVMAATALAHRGQLARSAELYLWSGHASAAAFAAIGFVGTGRLADAEKLLRDGPATGSPTLLAGAAGLTARGVHESVCAAPTTALSTLVQAATLLESAGDQTPLPDSPAALAALVGVHCGELDIGESVLMRAVAGGVGGALMTTRHRLLRAWLLMVRGDTAAARAAAGTDTDRLEPRDRILGAALALGLARRDSDLVALHRAWPDACQAVIQHPVDLFTLLPLGEFAVAAARIGQQRWIANQLRDAWALLENLGDPPLWTVQLHWSCLHAAVISEQPAEAAAHAAALSARRGHSPFAAAVASAAACWLAVLDGDVDQGRVEAAARALHATGFCWDGARLAGQAAIRTTDRRVMTALLDCARVLQGRQAPADAGAGPAPQPGARPARRGEAGLSPREHEVATLVLAGLTYREIGDRLFIAAKTVEHHMARMRQRLGCVSRSDLLAQLRVLTTDTDPSLQR</sequence>
<reference evidence="6" key="1">
    <citation type="submission" date="2021-01" db="EMBL/GenBank/DDBJ databases">
        <title>Whole genome shotgun sequence of Virgisporangium ochraceum NBRC 16418.</title>
        <authorList>
            <person name="Komaki H."/>
            <person name="Tamura T."/>
        </authorList>
    </citation>
    <scope>NUCLEOTIDE SEQUENCE</scope>
    <source>
        <strain evidence="6">NBRC 16418</strain>
    </source>
</reference>
<dbReference type="SUPFAM" id="SSF46894">
    <property type="entry name" value="C-terminal effector domain of the bipartite response regulators"/>
    <property type="match status" value="1"/>
</dbReference>
<dbReference type="Proteomes" id="UP000635606">
    <property type="component" value="Unassembled WGS sequence"/>
</dbReference>
<dbReference type="SUPFAM" id="SSF52540">
    <property type="entry name" value="P-loop containing nucleoside triphosphate hydrolases"/>
    <property type="match status" value="1"/>
</dbReference>
<comment type="caution">
    <text evidence="6">The sequence shown here is derived from an EMBL/GenBank/DDBJ whole genome shotgun (WGS) entry which is preliminary data.</text>
</comment>
<organism evidence="6 7">
    <name type="scientific">Virgisporangium ochraceum</name>
    <dbReference type="NCBI Taxonomy" id="65505"/>
    <lineage>
        <taxon>Bacteria</taxon>
        <taxon>Bacillati</taxon>
        <taxon>Actinomycetota</taxon>
        <taxon>Actinomycetes</taxon>
        <taxon>Micromonosporales</taxon>
        <taxon>Micromonosporaceae</taxon>
        <taxon>Virgisporangium</taxon>
    </lineage>
</organism>
<dbReference type="AlphaFoldDB" id="A0A8J4EDQ5"/>
<dbReference type="PANTHER" id="PTHR44688:SF16">
    <property type="entry name" value="DNA-BINDING TRANSCRIPTIONAL ACTIVATOR DEVR_DOSR"/>
    <property type="match status" value="1"/>
</dbReference>
<dbReference type="EMBL" id="BOPH01000083">
    <property type="protein sequence ID" value="GIJ70828.1"/>
    <property type="molecule type" value="Genomic_DNA"/>
</dbReference>
<feature type="compositionally biased region" description="Low complexity" evidence="4">
    <location>
        <begin position="738"/>
        <end position="753"/>
    </location>
</feature>
<dbReference type="InterPro" id="IPR016032">
    <property type="entry name" value="Sig_transdc_resp-reg_C-effctor"/>
</dbReference>
<keyword evidence="7" id="KW-1185">Reference proteome</keyword>
<protein>
    <submittedName>
        <fullName evidence="6">Helix-turn-helix transcriptional regulator</fullName>
    </submittedName>
</protein>
<dbReference type="PRINTS" id="PR00038">
    <property type="entry name" value="HTHLUXR"/>
</dbReference>
<keyword evidence="3" id="KW-0804">Transcription</keyword>
<evidence type="ECO:0000313" key="7">
    <source>
        <dbReference type="Proteomes" id="UP000635606"/>
    </source>
</evidence>
<name>A0A8J4EDQ5_9ACTN</name>
<dbReference type="Pfam" id="PF00196">
    <property type="entry name" value="GerE"/>
    <property type="match status" value="1"/>
</dbReference>
<dbReference type="RefSeq" id="WP_203930727.1">
    <property type="nucleotide sequence ID" value="NZ_BOPH01000083.1"/>
</dbReference>
<dbReference type="PROSITE" id="PS50043">
    <property type="entry name" value="HTH_LUXR_2"/>
    <property type="match status" value="1"/>
</dbReference>
<keyword evidence="2" id="KW-0238">DNA-binding</keyword>